<accession>A0AAD7BXY4</accession>
<reference evidence="1" key="1">
    <citation type="submission" date="2023-03" db="EMBL/GenBank/DDBJ databases">
        <title>Massive genome expansion in bonnet fungi (Mycena s.s.) driven by repeated elements and novel gene families across ecological guilds.</title>
        <authorList>
            <consortium name="Lawrence Berkeley National Laboratory"/>
            <person name="Harder C.B."/>
            <person name="Miyauchi S."/>
            <person name="Viragh M."/>
            <person name="Kuo A."/>
            <person name="Thoen E."/>
            <person name="Andreopoulos B."/>
            <person name="Lu D."/>
            <person name="Skrede I."/>
            <person name="Drula E."/>
            <person name="Henrissat B."/>
            <person name="Morin E."/>
            <person name="Kohler A."/>
            <person name="Barry K."/>
            <person name="LaButti K."/>
            <person name="Morin E."/>
            <person name="Salamov A."/>
            <person name="Lipzen A."/>
            <person name="Mereny Z."/>
            <person name="Hegedus B."/>
            <person name="Baldrian P."/>
            <person name="Stursova M."/>
            <person name="Weitz H."/>
            <person name="Taylor A."/>
            <person name="Grigoriev I.V."/>
            <person name="Nagy L.G."/>
            <person name="Martin F."/>
            <person name="Kauserud H."/>
        </authorList>
    </citation>
    <scope>NUCLEOTIDE SEQUENCE</scope>
    <source>
        <strain evidence="1">9284</strain>
    </source>
</reference>
<dbReference type="SUPFAM" id="SSF144232">
    <property type="entry name" value="HIT/MYND zinc finger-like"/>
    <property type="match status" value="1"/>
</dbReference>
<gene>
    <name evidence="1" type="ORF">FB45DRAFT_866680</name>
</gene>
<sequence length="597" mass="65985">MHEYLQLNALQQLPPSIWRVTLAAAFGSVEDMHRVIEFINRPDNINRTFLPLLSLVYHLLDPAKIPSSDPECATVTPEEGTATSLTSLALDTLGHNLAVQLQSGNPETEILIKSTPGFYSVVSRAWTMALRWKTDLLDEAGPVPEGIKYPQSLLAAVTYFLAEGDIDIADNLENLVEGVGSYSTVASHAAAHMEITVTGTGDAPLTEHDATLFRGVLDFVGHILDAADSSSPGNPASRIFGQLAESLYVIRPLFRATQILSAYTTRELLPSMLVNECFLLLERFFNDRRIHNIVRPIISVGLIGSVIFCSQKTRPDLVGTHGYLKSFLLDLLPSCVIYWADKTGAAILADVPSSELLIAHMHPELAGLLIGFINLAKDAVAFQERLNSSGKVKIKACDNILCTVLRPKKYFKRCAGCIASYYCCLRCQTIDWRNGHRAVSVMSQERTFMRAILHRDYTRSKRRIYSHAVVCLRTHPKAGYFVVFDYTRGAVAIAVHSLLDESPDSEVKQLAVQEAGVEWENTLTRAKRSEGRMSIHVLRVREGGAVRDWVVPLRSKNGAVQKELERLAAIENLGEDVLQERLAALAARSGSAMIEIH</sequence>
<dbReference type="AlphaFoldDB" id="A0AAD7BXY4"/>
<organism evidence="1 2">
    <name type="scientific">Roridomyces roridus</name>
    <dbReference type="NCBI Taxonomy" id="1738132"/>
    <lineage>
        <taxon>Eukaryota</taxon>
        <taxon>Fungi</taxon>
        <taxon>Dikarya</taxon>
        <taxon>Basidiomycota</taxon>
        <taxon>Agaricomycotina</taxon>
        <taxon>Agaricomycetes</taxon>
        <taxon>Agaricomycetidae</taxon>
        <taxon>Agaricales</taxon>
        <taxon>Marasmiineae</taxon>
        <taxon>Mycenaceae</taxon>
        <taxon>Roridomyces</taxon>
    </lineage>
</organism>
<keyword evidence="2" id="KW-1185">Reference proteome</keyword>
<dbReference type="EMBL" id="JARKIF010000008">
    <property type="protein sequence ID" value="KAJ7633264.1"/>
    <property type="molecule type" value="Genomic_DNA"/>
</dbReference>
<dbReference type="Proteomes" id="UP001221142">
    <property type="component" value="Unassembled WGS sequence"/>
</dbReference>
<evidence type="ECO:0000313" key="1">
    <source>
        <dbReference type="EMBL" id="KAJ7633264.1"/>
    </source>
</evidence>
<name>A0AAD7BXY4_9AGAR</name>
<evidence type="ECO:0008006" key="3">
    <source>
        <dbReference type="Google" id="ProtNLM"/>
    </source>
</evidence>
<evidence type="ECO:0000313" key="2">
    <source>
        <dbReference type="Proteomes" id="UP001221142"/>
    </source>
</evidence>
<proteinExistence type="predicted"/>
<comment type="caution">
    <text evidence="1">The sequence shown here is derived from an EMBL/GenBank/DDBJ whole genome shotgun (WGS) entry which is preliminary data.</text>
</comment>
<protein>
    <recommendedName>
        <fullName evidence="3">MYND-type domain-containing protein</fullName>
    </recommendedName>
</protein>